<gene>
    <name evidence="2" type="ORF">EMQ_2829</name>
</gene>
<keyword evidence="3" id="KW-1185">Reference proteome</keyword>
<dbReference type="EMBL" id="AP023410">
    <property type="protein sequence ID" value="BCK77223.1"/>
    <property type="molecule type" value="Genomic_DNA"/>
</dbReference>
<dbReference type="Pfam" id="PF01261">
    <property type="entry name" value="AP_endonuc_2"/>
    <property type="match status" value="1"/>
</dbReference>
<dbReference type="InterPro" id="IPR013022">
    <property type="entry name" value="Xyl_isomerase-like_TIM-brl"/>
</dbReference>
<dbReference type="Gene3D" id="3.20.20.150">
    <property type="entry name" value="Divalent-metal-dependent TIM barrel enzymes"/>
    <property type="match status" value="1"/>
</dbReference>
<dbReference type="InterPro" id="IPR036237">
    <property type="entry name" value="Xyl_isomerase-like_sf"/>
</dbReference>
<dbReference type="RefSeq" id="WP_010667413.1">
    <property type="nucleotide sequence ID" value="NZ_AP023410.1"/>
</dbReference>
<protein>
    <recommendedName>
        <fullName evidence="1">Xylose isomerase-like TIM barrel domain-containing protein</fullName>
    </recommendedName>
</protein>
<accession>A0AB33IJ34</accession>
<reference evidence="2 3" key="1">
    <citation type="journal article" date="2011" name="Microbiology">
        <title>Transcriptome response to different carbon sources in Acetobacter aceti.</title>
        <authorList>
            <person name="Sakurai K."/>
            <person name="Arai H."/>
            <person name="Ishii M."/>
            <person name="Igarashi Y."/>
        </authorList>
    </citation>
    <scope>NUCLEOTIDE SEQUENCE [LARGE SCALE GENOMIC DNA]</scope>
    <source>
        <strain evidence="2 3">NBRC 14818</strain>
    </source>
</reference>
<organism evidence="2 3">
    <name type="scientific">Acetobacter aceti NBRC 14818</name>
    <dbReference type="NCBI Taxonomy" id="887700"/>
    <lineage>
        <taxon>Bacteria</taxon>
        <taxon>Pseudomonadati</taxon>
        <taxon>Pseudomonadota</taxon>
        <taxon>Alphaproteobacteria</taxon>
        <taxon>Acetobacterales</taxon>
        <taxon>Acetobacteraceae</taxon>
        <taxon>Acetobacter</taxon>
        <taxon>Acetobacter subgen. Acetobacter</taxon>
    </lineage>
</organism>
<dbReference type="AlphaFoldDB" id="A0AB33IJ34"/>
<feature type="domain" description="Xylose isomerase-like TIM barrel" evidence="1">
    <location>
        <begin position="23"/>
        <end position="189"/>
    </location>
</feature>
<evidence type="ECO:0000259" key="1">
    <source>
        <dbReference type="Pfam" id="PF01261"/>
    </source>
</evidence>
<dbReference type="Proteomes" id="UP000516424">
    <property type="component" value="Chromosome"/>
</dbReference>
<sequence>MKLELFRTLWGDMRDWGDIIPETREAGFIGLEARIPQTAAEAVEKAAVLQGEGVPYIAIAMTGGGVIPRQSATVSDHIDDFQGCLDRAAVMAPRFINVLGGNDRWGASQQAEFINKAHELGKEAGFTCSFETHRARILSSPWMTLDVLRQCPDAVFTADISHWVVVCERLLDDPCDDFTHFIERVHHLQARVGYDQGPQVTHPGAPEYAAALSFHQKFWQSVWDSQKRRGYTVTTMTPEFGPDGYLHTLPFTNAPVADLWDLNRWIGAEQMRRFALWTSRD</sequence>
<name>A0AB33IJ34_ACEAC</name>
<evidence type="ECO:0000313" key="3">
    <source>
        <dbReference type="Proteomes" id="UP000516424"/>
    </source>
</evidence>
<evidence type="ECO:0000313" key="2">
    <source>
        <dbReference type="EMBL" id="BCK77223.1"/>
    </source>
</evidence>
<proteinExistence type="predicted"/>
<dbReference type="SUPFAM" id="SSF51658">
    <property type="entry name" value="Xylose isomerase-like"/>
    <property type="match status" value="1"/>
</dbReference>